<dbReference type="Pfam" id="PF01743">
    <property type="entry name" value="PolyA_pol"/>
    <property type="match status" value="1"/>
</dbReference>
<dbReference type="NCBIfam" id="TIGR01942">
    <property type="entry name" value="pcnB"/>
    <property type="match status" value="1"/>
</dbReference>
<dbReference type="InterPro" id="IPR025866">
    <property type="entry name" value="PolyA_pol_arg_C_dom"/>
</dbReference>
<feature type="active site" evidence="7">
    <location>
        <position position="61"/>
    </location>
</feature>
<dbReference type="InterPro" id="IPR052191">
    <property type="entry name" value="tRNA_ntf/polyA_polymerase_I"/>
</dbReference>
<feature type="active site" evidence="7">
    <location>
        <position position="135"/>
    </location>
</feature>
<feature type="compositionally biased region" description="Basic and acidic residues" evidence="9">
    <location>
        <begin position="423"/>
        <end position="435"/>
    </location>
</feature>
<reference evidence="13 14" key="1">
    <citation type="submission" date="2009-10" db="EMBL/GenBank/DDBJ databases">
        <title>Complete sequence of Halothiobacillus neapolitanus c2.</title>
        <authorList>
            <consortium name="US DOE Joint Genome Institute"/>
            <person name="Lucas S."/>
            <person name="Copeland A."/>
            <person name="Lapidus A."/>
            <person name="Glavina del Rio T."/>
            <person name="Tice H."/>
            <person name="Bruce D."/>
            <person name="Goodwin L."/>
            <person name="Pitluck S."/>
            <person name="Davenport K."/>
            <person name="Brettin T."/>
            <person name="Detter J.C."/>
            <person name="Han C."/>
            <person name="Tapia R."/>
            <person name="Larimer F."/>
            <person name="Land M."/>
            <person name="Hauser L."/>
            <person name="Kyrpides N."/>
            <person name="Mikhailova N."/>
            <person name="Kerfeld C."/>
            <person name="Cannon G."/>
            <person name="Heinhort S."/>
        </authorList>
    </citation>
    <scope>NUCLEOTIDE SEQUENCE [LARGE SCALE GENOMIC DNA]</scope>
    <source>
        <strain evidence="14">ATCC 23641 / c2</strain>
    </source>
</reference>
<dbReference type="EMBL" id="CP001801">
    <property type="protein sequence ID" value="ACX95967.1"/>
    <property type="molecule type" value="Genomic_DNA"/>
</dbReference>
<dbReference type="CDD" id="cd05398">
    <property type="entry name" value="NT_ClassII-CCAase"/>
    <property type="match status" value="1"/>
</dbReference>
<proteinExistence type="inferred from homology"/>
<evidence type="ECO:0000256" key="7">
    <source>
        <dbReference type="HAMAP-Rule" id="MF_00957"/>
    </source>
</evidence>
<keyword evidence="3 7" id="KW-0547">Nucleotide-binding</keyword>
<evidence type="ECO:0000256" key="1">
    <source>
        <dbReference type="ARBA" id="ARBA00022664"/>
    </source>
</evidence>
<name>D0KZU4_HALNC</name>
<feature type="domain" description="Poly A polymerase head" evidence="10">
    <location>
        <begin position="41"/>
        <end position="166"/>
    </location>
</feature>
<dbReference type="GO" id="GO:0003723">
    <property type="term" value="F:RNA binding"/>
    <property type="evidence" value="ECO:0007669"/>
    <property type="project" value="UniProtKB-UniRule"/>
</dbReference>
<feature type="active site" evidence="7">
    <location>
        <position position="59"/>
    </location>
</feature>
<dbReference type="SUPFAM" id="SSF81891">
    <property type="entry name" value="Poly A polymerase C-terminal region-like"/>
    <property type="match status" value="1"/>
</dbReference>
<evidence type="ECO:0000256" key="4">
    <source>
        <dbReference type="ARBA" id="ARBA00022840"/>
    </source>
</evidence>
<evidence type="ECO:0000256" key="9">
    <source>
        <dbReference type="SAM" id="MobiDB-lite"/>
    </source>
</evidence>
<dbReference type="InterPro" id="IPR010206">
    <property type="entry name" value="PolA_pol_I"/>
</dbReference>
<keyword evidence="14" id="KW-1185">Reference proteome</keyword>
<keyword evidence="13" id="KW-0548">Nucleotidyltransferase</keyword>
<evidence type="ECO:0000313" key="13">
    <source>
        <dbReference type="EMBL" id="ACX95967.1"/>
    </source>
</evidence>
<dbReference type="HAMAP" id="MF_00957">
    <property type="entry name" value="PolyA_pol"/>
    <property type="match status" value="1"/>
</dbReference>
<dbReference type="GO" id="GO:1990817">
    <property type="term" value="F:poly(A) RNA polymerase activity"/>
    <property type="evidence" value="ECO:0007669"/>
    <property type="project" value="UniProtKB-UniRule"/>
</dbReference>
<organism evidence="13 14">
    <name type="scientific">Halothiobacillus neapolitanus (strain ATCC 23641 / DSM 15147 / CIP 104769 / NCIMB 8539 / c2)</name>
    <name type="common">Thiobacillus neapolitanus</name>
    <dbReference type="NCBI Taxonomy" id="555778"/>
    <lineage>
        <taxon>Bacteria</taxon>
        <taxon>Pseudomonadati</taxon>
        <taxon>Pseudomonadota</taxon>
        <taxon>Gammaproteobacteria</taxon>
        <taxon>Chromatiales</taxon>
        <taxon>Halothiobacillaceae</taxon>
        <taxon>Halothiobacillus</taxon>
    </lineage>
</organism>
<comment type="similarity">
    <text evidence="7 8">Belongs to the tRNA nucleotidyltransferase/poly(A) polymerase family.</text>
</comment>
<feature type="domain" description="tRNA nucleotidyltransferase/poly(A) polymerase RNA and SrmB- binding" evidence="12">
    <location>
        <begin position="193"/>
        <end position="254"/>
    </location>
</feature>
<sequence>MFPDKPEPTRISPDTHGLVASQISDHALNVLQRLHDQGYAAFLVGGCVRDLLRGMRPKDFDVVTDAKPEQVRSLFRHARIIGRRFRIVHVIFGHDMIEVTTFRGGDEDGVRRSDQGRILRDNVFGSIDEDVWRRDFACNALYYNFANAEIVDYVQGWQDIETGHLRIIGNPVTRYQEDPVRMLRAARFMAKLGFTLTGDSVSAIQECRDLLKSIAPARLFDESIKIFQGGYAWAAFLKLRELDLLGYLFPGLDNLLNRDYDRISRLVERVLVGTDERVGHQLPVNPAFMLAGLLWADLSRRREHWLHQRVDSDVAFALAMDEVIESTVKQVAIPRRLTDLMRVIWALQPTLEQAAQGMSMGIAMTELKDQQKHLLAHAWFRAALDFLCLRSEIGEVSPDICQFWRQYAPERDMDSGETVPTHLPEDFARHGDPQRRPRRRRPPRHPKNPSTNK</sequence>
<dbReference type="Gene3D" id="1.10.3090.10">
    <property type="entry name" value="cca-adding enzyme, domain 2"/>
    <property type="match status" value="1"/>
</dbReference>
<dbReference type="SUPFAM" id="SSF81301">
    <property type="entry name" value="Nucleotidyltransferase"/>
    <property type="match status" value="1"/>
</dbReference>
<dbReference type="Gene3D" id="3.30.460.10">
    <property type="entry name" value="Beta Polymerase, domain 2"/>
    <property type="match status" value="1"/>
</dbReference>
<dbReference type="GO" id="GO:0006397">
    <property type="term" value="P:mRNA processing"/>
    <property type="evidence" value="ECO:0007669"/>
    <property type="project" value="UniProtKB-KW"/>
</dbReference>
<keyword evidence="2 7" id="KW-0808">Transferase</keyword>
<dbReference type="RefSeq" id="WP_012824003.1">
    <property type="nucleotide sequence ID" value="NC_013422.1"/>
</dbReference>
<evidence type="ECO:0000313" key="14">
    <source>
        <dbReference type="Proteomes" id="UP000009102"/>
    </source>
</evidence>
<dbReference type="EC" id="2.7.7.19" evidence="7"/>
<keyword evidence="4 7" id="KW-0067">ATP-binding</keyword>
<keyword evidence="1 7" id="KW-0507">mRNA processing</keyword>
<feature type="domain" description="Polymerase A arginine-rich C-terminal" evidence="11">
    <location>
        <begin position="313"/>
        <end position="441"/>
    </location>
</feature>
<dbReference type="Pfam" id="PF12627">
    <property type="entry name" value="PolyA_pol_RNAbd"/>
    <property type="match status" value="1"/>
</dbReference>
<comment type="catalytic activity">
    <reaction evidence="7">
        <text>RNA(n) + ATP = RNA(n)-3'-adenine ribonucleotide + diphosphate</text>
        <dbReference type="Rhea" id="RHEA:11332"/>
        <dbReference type="Rhea" id="RHEA-COMP:14527"/>
        <dbReference type="Rhea" id="RHEA-COMP:17347"/>
        <dbReference type="ChEBI" id="CHEBI:30616"/>
        <dbReference type="ChEBI" id="CHEBI:33019"/>
        <dbReference type="ChEBI" id="CHEBI:140395"/>
        <dbReference type="ChEBI" id="CHEBI:173115"/>
        <dbReference type="EC" id="2.7.7.19"/>
    </reaction>
</comment>
<dbReference type="PANTHER" id="PTHR43051:SF1">
    <property type="entry name" value="POLYNUCLEOTIDE ADENYLYLTRANSFERASE FAMILY PROTEIN"/>
    <property type="match status" value="1"/>
</dbReference>
<dbReference type="KEGG" id="hna:Hneap_1131"/>
<comment type="function">
    <text evidence="7">Adds poly(A) tail to the 3' end of many RNAs, which usually targets these RNAs for decay. Plays a significant role in the global control of gene expression, through influencing the rate of transcript degradation, and in the general RNA quality control.</text>
</comment>
<dbReference type="GO" id="GO:0043633">
    <property type="term" value="P:polyadenylation-dependent RNA catabolic process"/>
    <property type="evidence" value="ECO:0007669"/>
    <property type="project" value="InterPro"/>
</dbReference>
<evidence type="ECO:0000256" key="6">
    <source>
        <dbReference type="ARBA" id="ARBA00023163"/>
    </source>
</evidence>
<gene>
    <name evidence="7" type="primary">pcnB</name>
    <name evidence="13" type="ordered locus">Hneap_1131</name>
</gene>
<evidence type="ECO:0000256" key="5">
    <source>
        <dbReference type="ARBA" id="ARBA00022884"/>
    </source>
</evidence>
<keyword evidence="6 7" id="KW-0804">Transcription</keyword>
<dbReference type="Proteomes" id="UP000009102">
    <property type="component" value="Chromosome"/>
</dbReference>
<dbReference type="eggNOG" id="COG0617">
    <property type="taxonomic scope" value="Bacteria"/>
</dbReference>
<evidence type="ECO:0000256" key="3">
    <source>
        <dbReference type="ARBA" id="ARBA00022741"/>
    </source>
</evidence>
<protein>
    <recommendedName>
        <fullName evidence="7">Poly(A) polymerase I</fullName>
        <shortName evidence="7">PAP I</shortName>
        <ecNumber evidence="7">2.7.7.19</ecNumber>
    </recommendedName>
</protein>
<dbReference type="InterPro" id="IPR002646">
    <property type="entry name" value="PolA_pol_head_dom"/>
</dbReference>
<dbReference type="STRING" id="555778.Hneap_1131"/>
<evidence type="ECO:0000259" key="11">
    <source>
        <dbReference type="Pfam" id="PF12626"/>
    </source>
</evidence>
<evidence type="ECO:0000259" key="12">
    <source>
        <dbReference type="Pfam" id="PF12627"/>
    </source>
</evidence>
<evidence type="ECO:0000256" key="2">
    <source>
        <dbReference type="ARBA" id="ARBA00022679"/>
    </source>
</evidence>
<dbReference type="PANTHER" id="PTHR43051">
    <property type="entry name" value="POLYNUCLEOTIDE ADENYLYLTRANSFERASE FAMILY PROTEIN"/>
    <property type="match status" value="1"/>
</dbReference>
<accession>D0KZU4</accession>
<keyword evidence="5 7" id="KW-0694">RNA-binding</keyword>
<dbReference type="GO" id="GO:0005524">
    <property type="term" value="F:ATP binding"/>
    <property type="evidence" value="ECO:0007669"/>
    <property type="project" value="UniProtKB-UniRule"/>
</dbReference>
<dbReference type="HOGENOM" id="CLU_015961_0_0_6"/>
<dbReference type="InterPro" id="IPR032828">
    <property type="entry name" value="PolyA_RNA-bd"/>
</dbReference>
<dbReference type="AlphaFoldDB" id="D0KZU4"/>
<dbReference type="Pfam" id="PF12626">
    <property type="entry name" value="PolyA_pol_arg_C"/>
    <property type="match status" value="1"/>
</dbReference>
<feature type="region of interest" description="Disordered" evidence="9">
    <location>
        <begin position="412"/>
        <end position="453"/>
    </location>
</feature>
<evidence type="ECO:0000259" key="10">
    <source>
        <dbReference type="Pfam" id="PF01743"/>
    </source>
</evidence>
<feature type="compositionally biased region" description="Basic residues" evidence="9">
    <location>
        <begin position="436"/>
        <end position="447"/>
    </location>
</feature>
<evidence type="ECO:0000256" key="8">
    <source>
        <dbReference type="RuleBase" id="RU003953"/>
    </source>
</evidence>
<dbReference type="InterPro" id="IPR043519">
    <property type="entry name" value="NT_sf"/>
</dbReference>